<dbReference type="Proteomes" id="UP001185873">
    <property type="component" value="Unassembled WGS sequence"/>
</dbReference>
<comment type="caution">
    <text evidence="4">The sequence shown here is derived from an EMBL/GenBank/DDBJ whole genome shotgun (WGS) entry which is preliminary data.</text>
</comment>
<dbReference type="AlphaFoldDB" id="A0AAE4QUZ1"/>
<protein>
    <recommendedName>
        <fullName evidence="2">Anti-sigma factor antagonist</fullName>
    </recommendedName>
</protein>
<evidence type="ECO:0000313" key="4">
    <source>
        <dbReference type="EMBL" id="MDV6298714.1"/>
    </source>
</evidence>
<sequence length="111" mass="11748">MTSYGTRELGDSVVVQPTGRLNMVAAPALREKLRELVESGSRRIVVDLSATEFIDSSGLGALISGLKAARQAGGDLRIAAPTEQVRRVLTLTKLDRVLTAHESAEAAFDAG</sequence>
<evidence type="ECO:0000313" key="5">
    <source>
        <dbReference type="Proteomes" id="UP001185873"/>
    </source>
</evidence>
<evidence type="ECO:0000259" key="3">
    <source>
        <dbReference type="PROSITE" id="PS50801"/>
    </source>
</evidence>
<name>A0AAE4QUZ1_9ACTN</name>
<dbReference type="Gene3D" id="3.30.750.24">
    <property type="entry name" value="STAS domain"/>
    <property type="match status" value="1"/>
</dbReference>
<dbReference type="Pfam" id="PF01740">
    <property type="entry name" value="STAS"/>
    <property type="match status" value="1"/>
</dbReference>
<gene>
    <name evidence="4" type="ORF">R3P82_06265</name>
</gene>
<comment type="similarity">
    <text evidence="1 2">Belongs to the anti-sigma-factor antagonist family.</text>
</comment>
<dbReference type="InterPro" id="IPR003658">
    <property type="entry name" value="Anti-sigma_ant"/>
</dbReference>
<reference evidence="4" key="1">
    <citation type="submission" date="2023-10" db="EMBL/GenBank/DDBJ databases">
        <title>Development of a sustainable strategy for remediation of hydrocarbon-contaminated territories based on the waste exchange concept.</title>
        <authorList>
            <person name="Krivoruchko A."/>
        </authorList>
    </citation>
    <scope>NUCLEOTIDE SEQUENCE</scope>
    <source>
        <strain evidence="4">IEGM 1175</strain>
    </source>
</reference>
<accession>A0AAE4QUZ1</accession>
<dbReference type="EMBL" id="JAWLKJ010000001">
    <property type="protein sequence ID" value="MDV6298714.1"/>
    <property type="molecule type" value="Genomic_DNA"/>
</dbReference>
<dbReference type="PANTHER" id="PTHR33495:SF2">
    <property type="entry name" value="ANTI-SIGMA FACTOR ANTAGONIST TM_1081-RELATED"/>
    <property type="match status" value="1"/>
</dbReference>
<proteinExistence type="inferred from homology"/>
<dbReference type="CDD" id="cd07043">
    <property type="entry name" value="STAS_anti-anti-sigma_factors"/>
    <property type="match status" value="1"/>
</dbReference>
<dbReference type="PROSITE" id="PS50801">
    <property type="entry name" value="STAS"/>
    <property type="match status" value="1"/>
</dbReference>
<evidence type="ECO:0000256" key="2">
    <source>
        <dbReference type="RuleBase" id="RU003749"/>
    </source>
</evidence>
<feature type="domain" description="STAS" evidence="3">
    <location>
        <begin position="2"/>
        <end position="111"/>
    </location>
</feature>
<dbReference type="InterPro" id="IPR002645">
    <property type="entry name" value="STAS_dom"/>
</dbReference>
<evidence type="ECO:0000256" key="1">
    <source>
        <dbReference type="ARBA" id="ARBA00009013"/>
    </source>
</evidence>
<dbReference type="NCBIfam" id="TIGR00377">
    <property type="entry name" value="ant_ant_sig"/>
    <property type="match status" value="1"/>
</dbReference>
<dbReference type="InterPro" id="IPR036513">
    <property type="entry name" value="STAS_dom_sf"/>
</dbReference>
<dbReference type="GO" id="GO:0043856">
    <property type="term" value="F:anti-sigma factor antagonist activity"/>
    <property type="evidence" value="ECO:0007669"/>
    <property type="project" value="InterPro"/>
</dbReference>
<dbReference type="SUPFAM" id="SSF52091">
    <property type="entry name" value="SpoIIaa-like"/>
    <property type="match status" value="1"/>
</dbReference>
<organism evidence="4 5">
    <name type="scientific">Dietzia maris</name>
    <dbReference type="NCBI Taxonomy" id="37915"/>
    <lineage>
        <taxon>Bacteria</taxon>
        <taxon>Bacillati</taxon>
        <taxon>Actinomycetota</taxon>
        <taxon>Actinomycetes</taxon>
        <taxon>Mycobacteriales</taxon>
        <taxon>Dietziaceae</taxon>
        <taxon>Dietzia</taxon>
    </lineage>
</organism>
<dbReference type="RefSeq" id="WP_317469087.1">
    <property type="nucleotide sequence ID" value="NZ_JAWLKJ010000001.1"/>
</dbReference>
<dbReference type="PANTHER" id="PTHR33495">
    <property type="entry name" value="ANTI-SIGMA FACTOR ANTAGONIST TM_1081-RELATED-RELATED"/>
    <property type="match status" value="1"/>
</dbReference>